<dbReference type="Gene3D" id="3.30.1370.10">
    <property type="entry name" value="K Homology domain, type 1"/>
    <property type="match status" value="1"/>
</dbReference>
<dbReference type="FunFam" id="3.30.230.70:FF:000001">
    <property type="entry name" value="Polyribonucleotide nucleotidyltransferase"/>
    <property type="match status" value="1"/>
</dbReference>
<proteinExistence type="inferred from homology"/>
<dbReference type="InterPro" id="IPR001247">
    <property type="entry name" value="ExoRNase_PH_dom1"/>
</dbReference>
<organism evidence="10">
    <name type="scientific">hydrothermal vent metagenome</name>
    <dbReference type="NCBI Taxonomy" id="652676"/>
    <lineage>
        <taxon>unclassified sequences</taxon>
        <taxon>metagenomes</taxon>
        <taxon>ecological metagenomes</taxon>
    </lineage>
</organism>
<keyword evidence="5 10" id="KW-0548">Nucleotidyltransferase</keyword>
<comment type="similarity">
    <text evidence="1">Belongs to the polyribonucleotide nucleotidyltransferase family.</text>
</comment>
<dbReference type="InterPro" id="IPR003029">
    <property type="entry name" value="S1_domain"/>
</dbReference>
<evidence type="ECO:0000256" key="4">
    <source>
        <dbReference type="ARBA" id="ARBA00022679"/>
    </source>
</evidence>
<dbReference type="GO" id="GO:0046872">
    <property type="term" value="F:metal ion binding"/>
    <property type="evidence" value="ECO:0007669"/>
    <property type="project" value="UniProtKB-KW"/>
</dbReference>
<evidence type="ECO:0000256" key="3">
    <source>
        <dbReference type="ARBA" id="ARBA00022490"/>
    </source>
</evidence>
<dbReference type="Gene3D" id="3.30.230.70">
    <property type="entry name" value="GHMP Kinase, N-terminal domain"/>
    <property type="match status" value="2"/>
</dbReference>
<dbReference type="InterPro" id="IPR020568">
    <property type="entry name" value="Ribosomal_Su5_D2-typ_SF"/>
</dbReference>
<dbReference type="InterPro" id="IPR015848">
    <property type="entry name" value="PNPase_PH_RNA-bd_bac/org-type"/>
</dbReference>
<keyword evidence="8" id="KW-0694">RNA-binding</keyword>
<dbReference type="NCBIfam" id="NF008805">
    <property type="entry name" value="PRK11824.1"/>
    <property type="match status" value="1"/>
</dbReference>
<dbReference type="Pfam" id="PF00575">
    <property type="entry name" value="S1"/>
    <property type="match status" value="1"/>
</dbReference>
<gene>
    <name evidence="10" type="ORF">MNBD_UNCLBAC01-1016</name>
</gene>
<dbReference type="PANTHER" id="PTHR11252:SF0">
    <property type="entry name" value="POLYRIBONUCLEOTIDE NUCLEOTIDYLTRANSFERASE 1, MITOCHONDRIAL"/>
    <property type="match status" value="1"/>
</dbReference>
<dbReference type="InterPro" id="IPR012340">
    <property type="entry name" value="NA-bd_OB-fold"/>
</dbReference>
<protein>
    <recommendedName>
        <fullName evidence="2">polyribonucleotide nucleotidyltransferase</fullName>
        <ecNumber evidence="2">2.7.7.8</ecNumber>
    </recommendedName>
</protein>
<dbReference type="SMART" id="SM00316">
    <property type="entry name" value="S1"/>
    <property type="match status" value="1"/>
</dbReference>
<dbReference type="GO" id="GO:0005829">
    <property type="term" value="C:cytosol"/>
    <property type="evidence" value="ECO:0007669"/>
    <property type="project" value="TreeGrafter"/>
</dbReference>
<dbReference type="GO" id="GO:0006402">
    <property type="term" value="P:mRNA catabolic process"/>
    <property type="evidence" value="ECO:0007669"/>
    <property type="project" value="InterPro"/>
</dbReference>
<dbReference type="GO" id="GO:0003723">
    <property type="term" value="F:RNA binding"/>
    <property type="evidence" value="ECO:0007669"/>
    <property type="project" value="UniProtKB-KW"/>
</dbReference>
<dbReference type="CDD" id="cd11364">
    <property type="entry name" value="RNase_PH_PNPase_2"/>
    <property type="match status" value="1"/>
</dbReference>
<feature type="domain" description="S1 motif" evidence="9">
    <location>
        <begin position="628"/>
        <end position="696"/>
    </location>
</feature>
<keyword evidence="6" id="KW-0479">Metal-binding</keyword>
<dbReference type="InterPro" id="IPR004087">
    <property type="entry name" value="KH_dom"/>
</dbReference>
<evidence type="ECO:0000313" key="10">
    <source>
        <dbReference type="EMBL" id="VAX36373.1"/>
    </source>
</evidence>
<evidence type="ECO:0000256" key="5">
    <source>
        <dbReference type="ARBA" id="ARBA00022695"/>
    </source>
</evidence>
<dbReference type="FunFam" id="3.30.1370.10:FF:000001">
    <property type="entry name" value="Polyribonucleotide nucleotidyltransferase"/>
    <property type="match status" value="1"/>
</dbReference>
<dbReference type="SUPFAM" id="SSF46915">
    <property type="entry name" value="Polynucleotide phosphorylase/guanosine pentaphosphate synthase (PNPase/GPSI), domain 3"/>
    <property type="match status" value="1"/>
</dbReference>
<evidence type="ECO:0000256" key="8">
    <source>
        <dbReference type="ARBA" id="ARBA00022884"/>
    </source>
</evidence>
<evidence type="ECO:0000256" key="2">
    <source>
        <dbReference type="ARBA" id="ARBA00012416"/>
    </source>
</evidence>
<dbReference type="FunFam" id="3.30.230.70:FF:000002">
    <property type="entry name" value="Polyribonucleotide nucleotidyltransferase"/>
    <property type="match status" value="1"/>
</dbReference>
<dbReference type="CDD" id="cd11363">
    <property type="entry name" value="RNase_PH_PNPase_1"/>
    <property type="match status" value="1"/>
</dbReference>
<dbReference type="InterPro" id="IPR036345">
    <property type="entry name" value="ExoRNase_PH_dom2_sf"/>
</dbReference>
<dbReference type="SUPFAM" id="SSF54211">
    <property type="entry name" value="Ribosomal protein S5 domain 2-like"/>
    <property type="match status" value="2"/>
</dbReference>
<dbReference type="Pfam" id="PF01138">
    <property type="entry name" value="RNase_PH"/>
    <property type="match status" value="2"/>
</dbReference>
<dbReference type="Pfam" id="PF00013">
    <property type="entry name" value="KH_1"/>
    <property type="match status" value="1"/>
</dbReference>
<evidence type="ECO:0000256" key="7">
    <source>
        <dbReference type="ARBA" id="ARBA00022842"/>
    </source>
</evidence>
<dbReference type="PIRSF" id="PIRSF005499">
    <property type="entry name" value="PNPase"/>
    <property type="match status" value="1"/>
</dbReference>
<keyword evidence="4 10" id="KW-0808">Transferase</keyword>
<keyword evidence="3" id="KW-0963">Cytoplasm</keyword>
<evidence type="ECO:0000256" key="1">
    <source>
        <dbReference type="ARBA" id="ARBA00007404"/>
    </source>
</evidence>
<dbReference type="InterPro" id="IPR027408">
    <property type="entry name" value="PNPase/RNase_PH_dom_sf"/>
</dbReference>
<evidence type="ECO:0000256" key="6">
    <source>
        <dbReference type="ARBA" id="ARBA00022723"/>
    </source>
</evidence>
<dbReference type="InterPro" id="IPR036612">
    <property type="entry name" value="KH_dom_type_1_sf"/>
</dbReference>
<dbReference type="AlphaFoldDB" id="A0A3B1DHW9"/>
<sequence length="711" mass="77558">MNLGRVEIPFGAQSVIIETGKLAKQANASVTVTCGGTTVLVAVCMSDKPKEGIDFFPLMVEYQEKIYAAGRIPGGFLKREARPSQKETLTARVIDRPIRPLFPKGFYNEVVVTCMVISYDGENDPDILATIGASAALTISDIPFDGPIGASRIGMVDGNLVLNPTSTQKEESAMDLIVVGHENGIVMIEGEANELPEAKIVEALEFANEEMKVIREKQVELRDQIGKPKTEVILFNPHPDLQKKVDELTEGKLADCYKISDKSERETALKSLLDKILSDMSAFDNYKVDDKEVSKGDVRTMFDNLEYEVVRNRLFEEGKRADGRGPEDIRALISEIDILPRTHGSSLFTRGQTQSLATVTLGTKRDEKMVESLDGVSFDKFMLHYNFPAFSVGEARGSRGPGRREIGHGALAAKALRPILPTKDEFPYTIRIVSEILESNGSSSMASVCAGCLSLMAAGVPIKNPVAGISIGLIMKDDDYRLLTDIMGLEDHFGDMDYKIAGSSQGITAIQLDMKIKGVPMDVLAKGIDQAREARVKILENMIATIPKSKGDVSEHAPRITVIQIPESRIGEIIGPGGKMIKRIIEETGCETIDIDDDGKVTVAALSKDASDKASVFISGLVTEPDVGRIYDAKVVKIMNFGVFCEFLPGKQGLVHVSELADGFVKDPETVVKVGDMIKVKLTEIDKMKRMNLSKKQADAELAEPAQSVKE</sequence>
<dbReference type="CDD" id="cd04472">
    <property type="entry name" value="S1_PNPase"/>
    <property type="match status" value="1"/>
</dbReference>
<dbReference type="InterPro" id="IPR004088">
    <property type="entry name" value="KH_dom_type_1"/>
</dbReference>
<dbReference type="SMART" id="SM00322">
    <property type="entry name" value="KH"/>
    <property type="match status" value="1"/>
</dbReference>
<dbReference type="InterPro" id="IPR015847">
    <property type="entry name" value="ExoRNase_PH_dom2"/>
</dbReference>
<dbReference type="Pfam" id="PF03725">
    <property type="entry name" value="RNase_PH_C"/>
    <property type="match status" value="1"/>
</dbReference>
<dbReference type="NCBIfam" id="TIGR03591">
    <property type="entry name" value="polynuc_phos"/>
    <property type="match status" value="1"/>
</dbReference>
<keyword evidence="7" id="KW-0460">Magnesium</keyword>
<dbReference type="Gene3D" id="2.40.50.140">
    <property type="entry name" value="Nucleic acid-binding proteins"/>
    <property type="match status" value="1"/>
</dbReference>
<dbReference type="Pfam" id="PF03726">
    <property type="entry name" value="PNPase"/>
    <property type="match status" value="1"/>
</dbReference>
<dbReference type="HAMAP" id="MF_01595">
    <property type="entry name" value="PNPase"/>
    <property type="match status" value="1"/>
</dbReference>
<evidence type="ECO:0000259" key="9">
    <source>
        <dbReference type="PROSITE" id="PS50126"/>
    </source>
</evidence>
<dbReference type="GO" id="GO:0000175">
    <property type="term" value="F:3'-5'-RNA exonuclease activity"/>
    <property type="evidence" value="ECO:0007669"/>
    <property type="project" value="TreeGrafter"/>
</dbReference>
<dbReference type="SUPFAM" id="SSF55666">
    <property type="entry name" value="Ribonuclease PH domain 2-like"/>
    <property type="match status" value="2"/>
</dbReference>
<dbReference type="SUPFAM" id="SSF54791">
    <property type="entry name" value="Eukaryotic type KH-domain (KH-domain type I)"/>
    <property type="match status" value="1"/>
</dbReference>
<dbReference type="SUPFAM" id="SSF50249">
    <property type="entry name" value="Nucleic acid-binding proteins"/>
    <property type="match status" value="1"/>
</dbReference>
<dbReference type="CDD" id="cd02393">
    <property type="entry name" value="KH-I_PNPase"/>
    <property type="match status" value="1"/>
</dbReference>
<dbReference type="EMBL" id="UOGJ01000094">
    <property type="protein sequence ID" value="VAX36373.1"/>
    <property type="molecule type" value="Genomic_DNA"/>
</dbReference>
<dbReference type="EC" id="2.7.7.8" evidence="2"/>
<accession>A0A3B1DHW9</accession>
<dbReference type="InterPro" id="IPR036456">
    <property type="entry name" value="PNPase_PH_RNA-bd_sf"/>
</dbReference>
<dbReference type="PROSITE" id="PS50126">
    <property type="entry name" value="S1"/>
    <property type="match status" value="1"/>
</dbReference>
<dbReference type="GO" id="GO:0004654">
    <property type="term" value="F:polyribonucleotide nucleotidyltransferase activity"/>
    <property type="evidence" value="ECO:0007669"/>
    <property type="project" value="UniProtKB-EC"/>
</dbReference>
<name>A0A3B1DHW9_9ZZZZ</name>
<dbReference type="PANTHER" id="PTHR11252">
    <property type="entry name" value="POLYRIBONUCLEOTIDE NUCLEOTIDYLTRANSFERASE"/>
    <property type="match status" value="1"/>
</dbReference>
<dbReference type="GO" id="GO:0006396">
    <property type="term" value="P:RNA processing"/>
    <property type="evidence" value="ECO:0007669"/>
    <property type="project" value="InterPro"/>
</dbReference>
<reference evidence="10" key="1">
    <citation type="submission" date="2018-06" db="EMBL/GenBank/DDBJ databases">
        <authorList>
            <person name="Zhirakovskaya E."/>
        </authorList>
    </citation>
    <scope>NUCLEOTIDE SEQUENCE</scope>
</reference>
<dbReference type="InterPro" id="IPR012162">
    <property type="entry name" value="PNPase"/>
</dbReference>
<dbReference type="PROSITE" id="PS50084">
    <property type="entry name" value="KH_TYPE_1"/>
    <property type="match status" value="1"/>
</dbReference>